<name>A0ABS4KN31_9FIRM</name>
<accession>A0ABS4KN31</accession>
<reference evidence="3 4" key="1">
    <citation type="submission" date="2021-03" db="EMBL/GenBank/DDBJ databases">
        <title>Genomic Encyclopedia of Type Strains, Phase IV (KMG-IV): sequencing the most valuable type-strain genomes for metagenomic binning, comparative biology and taxonomic classification.</title>
        <authorList>
            <person name="Goeker M."/>
        </authorList>
    </citation>
    <scope>NUCLEOTIDE SEQUENCE [LARGE SCALE GENOMIC DNA]</scope>
    <source>
        <strain evidence="3 4">DSM 27512</strain>
    </source>
</reference>
<dbReference type="EMBL" id="JAGGLI010000020">
    <property type="protein sequence ID" value="MBP2028039.1"/>
    <property type="molecule type" value="Genomic_DNA"/>
</dbReference>
<organism evidence="3 4">
    <name type="scientific">Acetoanaerobium pronyense</name>
    <dbReference type="NCBI Taxonomy" id="1482736"/>
    <lineage>
        <taxon>Bacteria</taxon>
        <taxon>Bacillati</taxon>
        <taxon>Bacillota</taxon>
        <taxon>Clostridia</taxon>
        <taxon>Peptostreptococcales</taxon>
        <taxon>Filifactoraceae</taxon>
        <taxon>Acetoanaerobium</taxon>
    </lineage>
</organism>
<dbReference type="InterPro" id="IPR041985">
    <property type="entry name" value="Ribosomal_eL14_KOW"/>
</dbReference>
<dbReference type="Gene3D" id="2.30.30.30">
    <property type="match status" value="1"/>
</dbReference>
<dbReference type="InterPro" id="IPR014722">
    <property type="entry name" value="Rib_uL2_dom2"/>
</dbReference>
<sequence>MHSKVNIGQVVKSLSGRDKDRFFLILDIKDCDMVQIVDGELRKLQNPKLKKLKHLMILNKVSENMDKINYNDLQSQNAFIRKELERLGCGNKKEV</sequence>
<keyword evidence="4" id="KW-1185">Reference proteome</keyword>
<evidence type="ECO:0000313" key="4">
    <source>
        <dbReference type="Proteomes" id="UP001314903"/>
    </source>
</evidence>
<dbReference type="Proteomes" id="UP001314903">
    <property type="component" value="Unassembled WGS sequence"/>
</dbReference>
<dbReference type="InterPro" id="IPR008991">
    <property type="entry name" value="Translation_prot_SH3-like_sf"/>
</dbReference>
<keyword evidence="1 3" id="KW-0689">Ribosomal protein</keyword>
<evidence type="ECO:0000256" key="1">
    <source>
        <dbReference type="ARBA" id="ARBA00022980"/>
    </source>
</evidence>
<dbReference type="SUPFAM" id="SSF50104">
    <property type="entry name" value="Translation proteins SH3-like domain"/>
    <property type="match status" value="1"/>
</dbReference>
<evidence type="ECO:0000256" key="2">
    <source>
        <dbReference type="ARBA" id="ARBA00023274"/>
    </source>
</evidence>
<dbReference type="CDD" id="cd06088">
    <property type="entry name" value="KOW_RPL14"/>
    <property type="match status" value="1"/>
</dbReference>
<dbReference type="GO" id="GO:0005840">
    <property type="term" value="C:ribosome"/>
    <property type="evidence" value="ECO:0007669"/>
    <property type="project" value="UniProtKB-KW"/>
</dbReference>
<proteinExistence type="predicted"/>
<dbReference type="RefSeq" id="WP_245330827.1">
    <property type="nucleotide sequence ID" value="NZ_JAGGLI010000020.1"/>
</dbReference>
<gene>
    <name evidence="3" type="ORF">J2Z35_001838</name>
</gene>
<keyword evidence="2" id="KW-0687">Ribonucleoprotein</keyword>
<evidence type="ECO:0000313" key="3">
    <source>
        <dbReference type="EMBL" id="MBP2028039.1"/>
    </source>
</evidence>
<comment type="caution">
    <text evidence="3">The sequence shown here is derived from an EMBL/GenBank/DDBJ whole genome shotgun (WGS) entry which is preliminary data.</text>
</comment>
<protein>
    <submittedName>
        <fullName evidence="3">Ribosomal protein L14E/L6E/L27E</fullName>
    </submittedName>
</protein>